<proteinExistence type="predicted"/>
<accession>A0ABV0ZG65</accession>
<organism evidence="1 2">
    <name type="scientific">Ameca splendens</name>
    <dbReference type="NCBI Taxonomy" id="208324"/>
    <lineage>
        <taxon>Eukaryota</taxon>
        <taxon>Metazoa</taxon>
        <taxon>Chordata</taxon>
        <taxon>Craniata</taxon>
        <taxon>Vertebrata</taxon>
        <taxon>Euteleostomi</taxon>
        <taxon>Actinopterygii</taxon>
        <taxon>Neopterygii</taxon>
        <taxon>Teleostei</taxon>
        <taxon>Neoteleostei</taxon>
        <taxon>Acanthomorphata</taxon>
        <taxon>Ovalentaria</taxon>
        <taxon>Atherinomorphae</taxon>
        <taxon>Cyprinodontiformes</taxon>
        <taxon>Goodeidae</taxon>
        <taxon>Ameca</taxon>
    </lineage>
</organism>
<dbReference type="EMBL" id="JAHRIP010061064">
    <property type="protein sequence ID" value="MEQ2305066.1"/>
    <property type="molecule type" value="Genomic_DNA"/>
</dbReference>
<sequence>WIRGVTDLDSRGQSRIWTVFGGVFGDLLMDVRETTAGDSRFAVINPPASPEGR</sequence>
<feature type="non-terminal residue" evidence="1">
    <location>
        <position position="1"/>
    </location>
</feature>
<evidence type="ECO:0000313" key="1">
    <source>
        <dbReference type="EMBL" id="MEQ2305066.1"/>
    </source>
</evidence>
<gene>
    <name evidence="1" type="ORF">AMECASPLE_033720</name>
</gene>
<protein>
    <submittedName>
        <fullName evidence="1">Uncharacterized protein</fullName>
    </submittedName>
</protein>
<name>A0ABV0ZG65_9TELE</name>
<dbReference type="Proteomes" id="UP001469553">
    <property type="component" value="Unassembled WGS sequence"/>
</dbReference>
<keyword evidence="2" id="KW-1185">Reference proteome</keyword>
<evidence type="ECO:0000313" key="2">
    <source>
        <dbReference type="Proteomes" id="UP001469553"/>
    </source>
</evidence>
<comment type="caution">
    <text evidence="1">The sequence shown here is derived from an EMBL/GenBank/DDBJ whole genome shotgun (WGS) entry which is preliminary data.</text>
</comment>
<reference evidence="1 2" key="1">
    <citation type="submission" date="2021-06" db="EMBL/GenBank/DDBJ databases">
        <authorList>
            <person name="Palmer J.M."/>
        </authorList>
    </citation>
    <scope>NUCLEOTIDE SEQUENCE [LARGE SCALE GENOMIC DNA]</scope>
    <source>
        <strain evidence="1 2">AS_MEX2019</strain>
        <tissue evidence="1">Muscle</tissue>
    </source>
</reference>